<feature type="region of interest" description="Disordered" evidence="1">
    <location>
        <begin position="127"/>
        <end position="158"/>
    </location>
</feature>
<dbReference type="EMBL" id="WIXP02000001">
    <property type="protein sequence ID" value="KAF6216938.1"/>
    <property type="molecule type" value="Genomic_DNA"/>
</dbReference>
<gene>
    <name evidence="2" type="ORF">GE061_001289</name>
</gene>
<evidence type="ECO:0000256" key="1">
    <source>
        <dbReference type="SAM" id="MobiDB-lite"/>
    </source>
</evidence>
<protein>
    <submittedName>
        <fullName evidence="2">Uncharacterized protein</fullName>
    </submittedName>
</protein>
<keyword evidence="3" id="KW-1185">Reference proteome</keyword>
<comment type="caution">
    <text evidence="2">The sequence shown here is derived from an EMBL/GenBank/DDBJ whole genome shotgun (WGS) entry which is preliminary data.</text>
</comment>
<organism evidence="2 3">
    <name type="scientific">Apolygus lucorum</name>
    <name type="common">Small green plant bug</name>
    <name type="synonym">Lygocoris lucorum</name>
    <dbReference type="NCBI Taxonomy" id="248454"/>
    <lineage>
        <taxon>Eukaryota</taxon>
        <taxon>Metazoa</taxon>
        <taxon>Ecdysozoa</taxon>
        <taxon>Arthropoda</taxon>
        <taxon>Hexapoda</taxon>
        <taxon>Insecta</taxon>
        <taxon>Pterygota</taxon>
        <taxon>Neoptera</taxon>
        <taxon>Paraneoptera</taxon>
        <taxon>Hemiptera</taxon>
        <taxon>Heteroptera</taxon>
        <taxon>Panheteroptera</taxon>
        <taxon>Cimicomorpha</taxon>
        <taxon>Miridae</taxon>
        <taxon>Mirini</taxon>
        <taxon>Apolygus</taxon>
    </lineage>
</organism>
<proteinExistence type="predicted"/>
<evidence type="ECO:0000313" key="2">
    <source>
        <dbReference type="EMBL" id="KAF6216938.1"/>
    </source>
</evidence>
<name>A0A8S9Y9I1_APOLU</name>
<sequence length="158" mass="18713">MPYRSKILDHSFFKNYGQENNVKYSSIRPGRPLPTEPKVVDIRSLLYLPDGKIMFKLNFADEFKELPARPKSLDLAHVSFPPFFSSRINIPLDKFRDLQSLKTFMPTDTHHFFDNLPHQGQSIRLLKRQEKKEETQRAQLPRKEQSVDPPKKKERQYN</sequence>
<reference evidence="2" key="1">
    <citation type="journal article" date="2021" name="Mol. Ecol. Resour.">
        <title>Apolygus lucorum genome provides insights into omnivorousness and mesophyll feeding.</title>
        <authorList>
            <person name="Liu Y."/>
            <person name="Liu H."/>
            <person name="Wang H."/>
            <person name="Huang T."/>
            <person name="Liu B."/>
            <person name="Yang B."/>
            <person name="Yin L."/>
            <person name="Li B."/>
            <person name="Zhang Y."/>
            <person name="Zhang S."/>
            <person name="Jiang F."/>
            <person name="Zhang X."/>
            <person name="Ren Y."/>
            <person name="Wang B."/>
            <person name="Wang S."/>
            <person name="Lu Y."/>
            <person name="Wu K."/>
            <person name="Fan W."/>
            <person name="Wang G."/>
        </authorList>
    </citation>
    <scope>NUCLEOTIDE SEQUENCE</scope>
    <source>
        <strain evidence="2">12Hb</strain>
    </source>
</reference>
<dbReference type="OrthoDB" id="6614966at2759"/>
<accession>A0A8S9Y9I1</accession>
<dbReference type="AlphaFoldDB" id="A0A8S9Y9I1"/>
<dbReference type="Proteomes" id="UP000466442">
    <property type="component" value="Linkage Group LG1"/>
</dbReference>
<evidence type="ECO:0000313" key="3">
    <source>
        <dbReference type="Proteomes" id="UP000466442"/>
    </source>
</evidence>